<evidence type="ECO:0000313" key="2">
    <source>
        <dbReference type="EMBL" id="TNN75138.1"/>
    </source>
</evidence>
<gene>
    <name evidence="2" type="ORF">EYF80_014548</name>
</gene>
<feature type="compositionally biased region" description="Low complexity" evidence="1">
    <location>
        <begin position="236"/>
        <end position="246"/>
    </location>
</feature>
<proteinExistence type="predicted"/>
<evidence type="ECO:0000313" key="3">
    <source>
        <dbReference type="Proteomes" id="UP000314294"/>
    </source>
</evidence>
<dbReference type="OrthoDB" id="8978085at2759"/>
<dbReference type="Proteomes" id="UP000314294">
    <property type="component" value="Unassembled WGS sequence"/>
</dbReference>
<evidence type="ECO:0000256" key="1">
    <source>
        <dbReference type="SAM" id="MobiDB-lite"/>
    </source>
</evidence>
<feature type="compositionally biased region" description="Basic and acidic residues" evidence="1">
    <location>
        <begin position="270"/>
        <end position="280"/>
    </location>
</feature>
<dbReference type="AlphaFoldDB" id="A0A4Z2IAV8"/>
<dbReference type="EMBL" id="SRLO01000106">
    <property type="protein sequence ID" value="TNN75138.1"/>
    <property type="molecule type" value="Genomic_DNA"/>
</dbReference>
<name>A0A4Z2IAV8_9TELE</name>
<feature type="region of interest" description="Disordered" evidence="1">
    <location>
        <begin position="211"/>
        <end position="280"/>
    </location>
</feature>
<organism evidence="2 3">
    <name type="scientific">Liparis tanakae</name>
    <name type="common">Tanaka's snailfish</name>
    <dbReference type="NCBI Taxonomy" id="230148"/>
    <lineage>
        <taxon>Eukaryota</taxon>
        <taxon>Metazoa</taxon>
        <taxon>Chordata</taxon>
        <taxon>Craniata</taxon>
        <taxon>Vertebrata</taxon>
        <taxon>Euteleostomi</taxon>
        <taxon>Actinopterygii</taxon>
        <taxon>Neopterygii</taxon>
        <taxon>Teleostei</taxon>
        <taxon>Neoteleostei</taxon>
        <taxon>Acanthomorphata</taxon>
        <taxon>Eupercaria</taxon>
        <taxon>Perciformes</taxon>
        <taxon>Cottioidei</taxon>
        <taxon>Cottales</taxon>
        <taxon>Liparidae</taxon>
        <taxon>Liparis</taxon>
    </lineage>
</organism>
<sequence>MVSDFDIDSRVPEELQGVEGVDPGVVCLRSECVAGRVELQMAIATIERLEREALIRLKTIKVQARKLCRYQLVMKEAGVRAAYALLRAHHHLVHARRGTRAEVVPRGLVRAKTYLSGVISPAAPNDETAVKVEGNACNWLYTSLQLLEEHYEGVIERAMVAVGQIDAEGPIDHQQTWEVALRWMASKYRASGREATDRALRRAGWDVSGEAAIQSGHTAEGKEPGRRASTAETGSRRSGARGLASRTETPRRGKSPARRTATTEAVPGQSERRERPEGLPRRLVIGFQEGGAPADLTPSFSFSLVGGGGWTSLVLIILCFITFTIPPFDLQGWAAEGSSTGLEGAAGGPSGREIQMG</sequence>
<keyword evidence="3" id="KW-1185">Reference proteome</keyword>
<accession>A0A4Z2IAV8</accession>
<comment type="caution">
    <text evidence="2">The sequence shown here is derived from an EMBL/GenBank/DDBJ whole genome shotgun (WGS) entry which is preliminary data.</text>
</comment>
<protein>
    <submittedName>
        <fullName evidence="2">Uncharacterized protein</fullName>
    </submittedName>
</protein>
<reference evidence="2 3" key="1">
    <citation type="submission" date="2019-03" db="EMBL/GenBank/DDBJ databases">
        <title>First draft genome of Liparis tanakae, snailfish: a comprehensive survey of snailfish specific genes.</title>
        <authorList>
            <person name="Kim W."/>
            <person name="Song I."/>
            <person name="Jeong J.-H."/>
            <person name="Kim D."/>
            <person name="Kim S."/>
            <person name="Ryu S."/>
            <person name="Song J.Y."/>
            <person name="Lee S.K."/>
        </authorList>
    </citation>
    <scope>NUCLEOTIDE SEQUENCE [LARGE SCALE GENOMIC DNA]</scope>
    <source>
        <tissue evidence="2">Muscle</tissue>
    </source>
</reference>